<dbReference type="EMBL" id="CAJOAX010016762">
    <property type="protein sequence ID" value="CAF4167421.1"/>
    <property type="molecule type" value="Genomic_DNA"/>
</dbReference>
<accession>A0A815VA59</accession>
<dbReference type="EMBL" id="CAJNOU010007738">
    <property type="protein sequence ID" value="CAF1529421.1"/>
    <property type="molecule type" value="Genomic_DNA"/>
</dbReference>
<evidence type="ECO:0000313" key="2">
    <source>
        <dbReference type="EMBL" id="CAF4167421.1"/>
    </source>
</evidence>
<reference evidence="1" key="1">
    <citation type="submission" date="2021-02" db="EMBL/GenBank/DDBJ databases">
        <authorList>
            <person name="Nowell W R."/>
        </authorList>
    </citation>
    <scope>NUCLEOTIDE SEQUENCE</scope>
</reference>
<evidence type="ECO:0000313" key="4">
    <source>
        <dbReference type="Proteomes" id="UP000663889"/>
    </source>
</evidence>
<proteinExistence type="predicted"/>
<dbReference type="Proteomes" id="UP000663889">
    <property type="component" value="Unassembled WGS sequence"/>
</dbReference>
<dbReference type="AlphaFoldDB" id="A0A815VA59"/>
<name>A0A815VA59_9BILA</name>
<organism evidence="1 4">
    <name type="scientific">Rotaria sordida</name>
    <dbReference type="NCBI Taxonomy" id="392033"/>
    <lineage>
        <taxon>Eukaryota</taxon>
        <taxon>Metazoa</taxon>
        <taxon>Spiralia</taxon>
        <taxon>Gnathifera</taxon>
        <taxon>Rotifera</taxon>
        <taxon>Eurotatoria</taxon>
        <taxon>Bdelloidea</taxon>
        <taxon>Philodinida</taxon>
        <taxon>Philodinidae</taxon>
        <taxon>Rotaria</taxon>
    </lineage>
</organism>
<evidence type="ECO:0000313" key="1">
    <source>
        <dbReference type="EMBL" id="CAF1529421.1"/>
    </source>
</evidence>
<sequence length="123" mass="13720">MFIESNNIANGGNTEELAIDIQFGVQQGYYECLSSNRVRLTAITYIYKTNALPALQSNGAIATHTYYLTFSKDFRKCSGELSFLFFTTGSNPFRKGNVPTYVSSKANVTCELLDGRDYKWPSG</sequence>
<dbReference type="Proteomes" id="UP000663823">
    <property type="component" value="Unassembled WGS sequence"/>
</dbReference>
<dbReference type="Proteomes" id="UP000663836">
    <property type="component" value="Unassembled WGS sequence"/>
</dbReference>
<protein>
    <submittedName>
        <fullName evidence="1">Uncharacterized protein</fullName>
    </submittedName>
</protein>
<gene>
    <name evidence="3" type="ORF">JBS370_LOCUS37688</name>
    <name evidence="2" type="ORF">OTI717_LOCUS37025</name>
    <name evidence="1" type="ORF">SEV965_LOCUS37442</name>
</gene>
<comment type="caution">
    <text evidence="1">The sequence shown here is derived from an EMBL/GenBank/DDBJ whole genome shotgun (WGS) entry which is preliminary data.</text>
</comment>
<evidence type="ECO:0000313" key="3">
    <source>
        <dbReference type="EMBL" id="CAF4226647.1"/>
    </source>
</evidence>
<dbReference type="EMBL" id="CAJOBD010018048">
    <property type="protein sequence ID" value="CAF4226647.1"/>
    <property type="molecule type" value="Genomic_DNA"/>
</dbReference>